<dbReference type="InterPro" id="IPR036691">
    <property type="entry name" value="Endo/exonu/phosph_ase_sf"/>
</dbReference>
<feature type="domain" description="Endonuclease/exonuclease/phosphatase" evidence="1">
    <location>
        <begin position="41"/>
        <end position="268"/>
    </location>
</feature>
<dbReference type="Gene3D" id="3.60.10.10">
    <property type="entry name" value="Endonuclease/exonuclease/phosphatase"/>
    <property type="match status" value="1"/>
</dbReference>
<dbReference type="InterPro" id="IPR005135">
    <property type="entry name" value="Endo/exonuclease/phosphatase"/>
</dbReference>
<dbReference type="PANTHER" id="PTHR14859:SF15">
    <property type="entry name" value="ENDONUCLEASE_EXONUCLEASE_PHOSPHATASE DOMAIN-CONTAINING PROTEIN"/>
    <property type="match status" value="1"/>
</dbReference>
<name>A0ABV4AFD4_9GAMM</name>
<dbReference type="GO" id="GO:0004519">
    <property type="term" value="F:endonuclease activity"/>
    <property type="evidence" value="ECO:0007669"/>
    <property type="project" value="UniProtKB-KW"/>
</dbReference>
<proteinExistence type="predicted"/>
<evidence type="ECO:0000313" key="2">
    <source>
        <dbReference type="EMBL" id="MEY1660776.1"/>
    </source>
</evidence>
<dbReference type="InterPro" id="IPR051916">
    <property type="entry name" value="GPI-anchor_lipid_remodeler"/>
</dbReference>
<evidence type="ECO:0000313" key="3">
    <source>
        <dbReference type="Proteomes" id="UP001562065"/>
    </source>
</evidence>
<keyword evidence="2" id="KW-0255">Endonuclease</keyword>
<dbReference type="EMBL" id="JBGCUO010000001">
    <property type="protein sequence ID" value="MEY1660776.1"/>
    <property type="molecule type" value="Genomic_DNA"/>
</dbReference>
<keyword evidence="3" id="KW-1185">Reference proteome</keyword>
<sequence length="292" mass="32837">MSTTEQLPHPRNKPVSLVREGLRGVRETQVVALPQDRLRMLSFNIQAGIGTSKFSEYFTGSWKHLVAAPTSVENLQRISQVIRDYDLVALQEVDGGSLRSRFLNQLSHLADQAGFPFWHQQLNRNLGKLGQFSNGLLSRPIPYAVEDHRLPGLPGRGAFIVKYGHPEMPLVVVGVHLALGGRYRNAQLFYLAQLLKRYPYVVIMGDFNCLPDELLRSPISELDIRLMDGEHRTYPSWAPEKHLDHILVSRDLETAQTGVLDQCLLSDHLPVATEIIVPEAVRDAAAELPRRS</sequence>
<dbReference type="SUPFAM" id="SSF56219">
    <property type="entry name" value="DNase I-like"/>
    <property type="match status" value="1"/>
</dbReference>
<keyword evidence="2" id="KW-0378">Hydrolase</keyword>
<evidence type="ECO:0000259" key="1">
    <source>
        <dbReference type="Pfam" id="PF03372"/>
    </source>
</evidence>
<dbReference type="RefSeq" id="WP_369454018.1">
    <property type="nucleotide sequence ID" value="NZ_JBGCUO010000001.1"/>
</dbReference>
<keyword evidence="2" id="KW-0540">Nuclease</keyword>
<dbReference type="Pfam" id="PF03372">
    <property type="entry name" value="Exo_endo_phos"/>
    <property type="match status" value="1"/>
</dbReference>
<organism evidence="2 3">
    <name type="scientific">Isoalcanivorax beigongshangi</name>
    <dbReference type="NCBI Taxonomy" id="3238810"/>
    <lineage>
        <taxon>Bacteria</taxon>
        <taxon>Pseudomonadati</taxon>
        <taxon>Pseudomonadota</taxon>
        <taxon>Gammaproteobacteria</taxon>
        <taxon>Oceanospirillales</taxon>
        <taxon>Alcanivoracaceae</taxon>
        <taxon>Isoalcanivorax</taxon>
    </lineage>
</organism>
<accession>A0ABV4AFD4</accession>
<gene>
    <name evidence="2" type="ORF">AB5I84_01275</name>
</gene>
<dbReference type="PANTHER" id="PTHR14859">
    <property type="entry name" value="CALCOFLUOR WHITE HYPERSENSITIVE PROTEIN PRECURSOR"/>
    <property type="match status" value="1"/>
</dbReference>
<reference evidence="2 3" key="1">
    <citation type="submission" date="2024-07" db="EMBL/GenBank/DDBJ databases">
        <authorList>
            <person name="Ren Q."/>
        </authorList>
    </citation>
    <scope>NUCLEOTIDE SEQUENCE [LARGE SCALE GENOMIC DNA]</scope>
    <source>
        <strain evidence="2 3">REN37</strain>
    </source>
</reference>
<dbReference type="Proteomes" id="UP001562065">
    <property type="component" value="Unassembled WGS sequence"/>
</dbReference>
<protein>
    <submittedName>
        <fullName evidence="2">Endonuclease/exonuclease/phosphatase family protein</fullName>
    </submittedName>
</protein>
<comment type="caution">
    <text evidence="2">The sequence shown here is derived from an EMBL/GenBank/DDBJ whole genome shotgun (WGS) entry which is preliminary data.</text>
</comment>